<evidence type="ECO:0000256" key="3">
    <source>
        <dbReference type="PROSITE-ProRule" id="PRU00339"/>
    </source>
</evidence>
<comment type="caution">
    <text evidence="4">The sequence shown here is derived from an EMBL/GenBank/DDBJ whole genome shotgun (WGS) entry which is preliminary data.</text>
</comment>
<dbReference type="Pfam" id="PF14559">
    <property type="entry name" value="TPR_19"/>
    <property type="match status" value="1"/>
</dbReference>
<evidence type="ECO:0000313" key="5">
    <source>
        <dbReference type="Proteomes" id="UP000648239"/>
    </source>
</evidence>
<dbReference type="InterPro" id="IPR011990">
    <property type="entry name" value="TPR-like_helical_dom_sf"/>
</dbReference>
<gene>
    <name evidence="4" type="ORF">IFK94_05895</name>
</gene>
<name>A0A8J6Y1T6_9BACT</name>
<evidence type="ECO:0000313" key="4">
    <source>
        <dbReference type="EMBL" id="MBD3867639.1"/>
    </source>
</evidence>
<dbReference type="EMBL" id="JACXWD010000013">
    <property type="protein sequence ID" value="MBD3867639.1"/>
    <property type="molecule type" value="Genomic_DNA"/>
</dbReference>
<evidence type="ECO:0000256" key="2">
    <source>
        <dbReference type="ARBA" id="ARBA00022803"/>
    </source>
</evidence>
<dbReference type="AlphaFoldDB" id="A0A8J6Y1T6"/>
<dbReference type="PANTHER" id="PTHR45586:SF1">
    <property type="entry name" value="LIPOPOLYSACCHARIDE ASSEMBLY PROTEIN B"/>
    <property type="match status" value="1"/>
</dbReference>
<feature type="repeat" description="TPR" evidence="3">
    <location>
        <begin position="213"/>
        <end position="246"/>
    </location>
</feature>
<dbReference type="PROSITE" id="PS50005">
    <property type="entry name" value="TPR"/>
    <property type="match status" value="2"/>
</dbReference>
<dbReference type="Proteomes" id="UP000648239">
    <property type="component" value="Unassembled WGS sequence"/>
</dbReference>
<dbReference type="Gene3D" id="1.25.40.10">
    <property type="entry name" value="Tetratricopeptide repeat domain"/>
    <property type="match status" value="2"/>
</dbReference>
<dbReference type="Pfam" id="PF13432">
    <property type="entry name" value="TPR_16"/>
    <property type="match status" value="1"/>
</dbReference>
<keyword evidence="2 3" id="KW-0802">TPR repeat</keyword>
<keyword evidence="1" id="KW-0677">Repeat</keyword>
<dbReference type="Pfam" id="PF13424">
    <property type="entry name" value="TPR_12"/>
    <property type="match status" value="1"/>
</dbReference>
<evidence type="ECO:0000256" key="1">
    <source>
        <dbReference type="ARBA" id="ARBA00022737"/>
    </source>
</evidence>
<accession>A0A8J6Y1T6</accession>
<feature type="repeat" description="TPR" evidence="3">
    <location>
        <begin position="145"/>
        <end position="178"/>
    </location>
</feature>
<proteinExistence type="predicted"/>
<reference evidence="4 5" key="1">
    <citation type="submission" date="2020-08" db="EMBL/GenBank/DDBJ databases">
        <title>Acidobacteriota in marine sediments use diverse sulfur dissimilation pathways.</title>
        <authorList>
            <person name="Wasmund K."/>
        </authorList>
    </citation>
    <scope>NUCLEOTIDE SEQUENCE [LARGE SCALE GENOMIC DNA]</scope>
    <source>
        <strain evidence="4">MAG AM4</strain>
    </source>
</reference>
<dbReference type="SUPFAM" id="SSF48452">
    <property type="entry name" value="TPR-like"/>
    <property type="match status" value="1"/>
</dbReference>
<organism evidence="4 5">
    <name type="scientific">Candidatus Polarisedimenticola svalbardensis</name>
    <dbReference type="NCBI Taxonomy" id="2886004"/>
    <lineage>
        <taxon>Bacteria</taxon>
        <taxon>Pseudomonadati</taxon>
        <taxon>Acidobacteriota</taxon>
        <taxon>Candidatus Polarisedimenticolia</taxon>
        <taxon>Candidatus Polarisedimenticolales</taxon>
        <taxon>Candidatus Polarisedimenticolaceae</taxon>
        <taxon>Candidatus Polarisedimenticola</taxon>
    </lineage>
</organism>
<dbReference type="PROSITE" id="PS50293">
    <property type="entry name" value="TPR_REGION"/>
    <property type="match status" value="1"/>
</dbReference>
<dbReference type="PANTHER" id="PTHR45586">
    <property type="entry name" value="TPR REPEAT-CONTAINING PROTEIN PA4667"/>
    <property type="match status" value="1"/>
</dbReference>
<dbReference type="InterPro" id="IPR019734">
    <property type="entry name" value="TPR_rpt"/>
</dbReference>
<dbReference type="InterPro" id="IPR051012">
    <property type="entry name" value="CellSynth/LPSAsmb/PSIAsmb"/>
</dbReference>
<dbReference type="PROSITE" id="PS51257">
    <property type="entry name" value="PROKAR_LIPOPROTEIN"/>
    <property type="match status" value="1"/>
</dbReference>
<protein>
    <submittedName>
        <fullName evidence="4">Tetratricopeptide repeat protein</fullName>
    </submittedName>
</protein>
<sequence length="260" mass="29266">MTLRTRILFAVLLLPGLMLLAGCGGGTVRQEADKNVQNMDPESKVRLARSYFNGGKTGEAMRVLEEGMREFPDNVPIRNYFGQLSFLTGNLEEAEAALREVLRLNPFMTDAHNTLGAVYQEMGRYNDSEKEYLLTLEDRSYNTPEKVYLNLGLLFKAQDRMDEAISMLRRAVETDPGYLQAHYELAGALEQTGKYRESAREYGVAEPAYRKSGEFHFRCGVVHMKLGNNLDAAEHFRKVIDVAPGSENSAKADELLELIN</sequence>
<dbReference type="SMART" id="SM00028">
    <property type="entry name" value="TPR"/>
    <property type="match status" value="5"/>
</dbReference>